<dbReference type="SUPFAM" id="SSF55073">
    <property type="entry name" value="Nucleotide cyclase"/>
    <property type="match status" value="1"/>
</dbReference>
<dbReference type="PANTHER" id="PTHR45138">
    <property type="entry name" value="REGULATORY COMPONENTS OF SENSORY TRANSDUCTION SYSTEM"/>
    <property type="match status" value="1"/>
</dbReference>
<feature type="transmembrane region" description="Helical" evidence="3">
    <location>
        <begin position="280"/>
        <end position="301"/>
    </location>
</feature>
<accession>A0ABV7J4U9</accession>
<dbReference type="InterPro" id="IPR011623">
    <property type="entry name" value="7TMR_DISM_rcpt_extracell_dom1"/>
</dbReference>
<organism evidence="5 6">
    <name type="scientific">Marinicella sediminis</name>
    <dbReference type="NCBI Taxonomy" id="1792834"/>
    <lineage>
        <taxon>Bacteria</taxon>
        <taxon>Pseudomonadati</taxon>
        <taxon>Pseudomonadota</taxon>
        <taxon>Gammaproteobacteria</taxon>
        <taxon>Lysobacterales</taxon>
        <taxon>Marinicellaceae</taxon>
        <taxon>Marinicella</taxon>
    </lineage>
</organism>
<reference evidence="6" key="1">
    <citation type="journal article" date="2019" name="Int. J. Syst. Evol. Microbiol.">
        <title>The Global Catalogue of Microorganisms (GCM) 10K type strain sequencing project: providing services to taxonomists for standard genome sequencing and annotation.</title>
        <authorList>
            <consortium name="The Broad Institute Genomics Platform"/>
            <consortium name="The Broad Institute Genome Sequencing Center for Infectious Disease"/>
            <person name="Wu L."/>
            <person name="Ma J."/>
        </authorList>
    </citation>
    <scope>NUCLEOTIDE SEQUENCE [LARGE SCALE GENOMIC DNA]</scope>
    <source>
        <strain evidence="6">KCTC 42953</strain>
    </source>
</reference>
<dbReference type="NCBIfam" id="TIGR00254">
    <property type="entry name" value="GGDEF"/>
    <property type="match status" value="1"/>
</dbReference>
<evidence type="ECO:0000313" key="6">
    <source>
        <dbReference type="Proteomes" id="UP001595533"/>
    </source>
</evidence>
<keyword evidence="3" id="KW-0812">Transmembrane</keyword>
<dbReference type="PROSITE" id="PS50887">
    <property type="entry name" value="GGDEF"/>
    <property type="match status" value="1"/>
</dbReference>
<keyword evidence="3" id="KW-0472">Membrane</keyword>
<gene>
    <name evidence="5" type="ORF">ACFODZ_02925</name>
</gene>
<dbReference type="SMART" id="SM00267">
    <property type="entry name" value="GGDEF"/>
    <property type="match status" value="1"/>
</dbReference>
<evidence type="ECO:0000256" key="1">
    <source>
        <dbReference type="ARBA" id="ARBA00012528"/>
    </source>
</evidence>
<evidence type="ECO:0000313" key="5">
    <source>
        <dbReference type="EMBL" id="MFC3193188.1"/>
    </source>
</evidence>
<evidence type="ECO:0000256" key="3">
    <source>
        <dbReference type="SAM" id="Phobius"/>
    </source>
</evidence>
<feature type="domain" description="GGDEF" evidence="4">
    <location>
        <begin position="598"/>
        <end position="728"/>
    </location>
</feature>
<evidence type="ECO:0000256" key="2">
    <source>
        <dbReference type="ARBA" id="ARBA00034247"/>
    </source>
</evidence>
<dbReference type="InterPro" id="IPR043128">
    <property type="entry name" value="Rev_trsase/Diguanyl_cyclase"/>
</dbReference>
<comment type="catalytic activity">
    <reaction evidence="2">
        <text>2 GTP = 3',3'-c-di-GMP + 2 diphosphate</text>
        <dbReference type="Rhea" id="RHEA:24898"/>
        <dbReference type="ChEBI" id="CHEBI:33019"/>
        <dbReference type="ChEBI" id="CHEBI:37565"/>
        <dbReference type="ChEBI" id="CHEBI:58805"/>
        <dbReference type="EC" id="2.7.7.65"/>
    </reaction>
</comment>
<feature type="transmembrane region" description="Helical" evidence="3">
    <location>
        <begin position="342"/>
        <end position="362"/>
    </location>
</feature>
<name>A0ABV7J4U9_9GAMM</name>
<dbReference type="PANTHER" id="PTHR45138:SF9">
    <property type="entry name" value="DIGUANYLATE CYCLASE DGCM-RELATED"/>
    <property type="match status" value="1"/>
</dbReference>
<dbReference type="CDD" id="cd01949">
    <property type="entry name" value="GGDEF"/>
    <property type="match status" value="1"/>
</dbReference>
<dbReference type="InterPro" id="IPR029787">
    <property type="entry name" value="Nucleotide_cyclase"/>
</dbReference>
<dbReference type="GO" id="GO:0052621">
    <property type="term" value="F:diguanylate cyclase activity"/>
    <property type="evidence" value="ECO:0007669"/>
    <property type="project" value="UniProtKB-EC"/>
</dbReference>
<dbReference type="Gene3D" id="3.30.70.270">
    <property type="match status" value="1"/>
</dbReference>
<evidence type="ECO:0000259" key="4">
    <source>
        <dbReference type="PROSITE" id="PS50887"/>
    </source>
</evidence>
<dbReference type="InterPro" id="IPR000160">
    <property type="entry name" value="GGDEF_dom"/>
</dbReference>
<feature type="transmembrane region" description="Helical" evidence="3">
    <location>
        <begin position="185"/>
        <end position="205"/>
    </location>
</feature>
<proteinExistence type="predicted"/>
<dbReference type="Pfam" id="PF07695">
    <property type="entry name" value="7TMR-DISM_7TM"/>
    <property type="match status" value="1"/>
</dbReference>
<keyword evidence="3" id="KW-1133">Transmembrane helix</keyword>
<feature type="transmembrane region" description="Helical" evidence="3">
    <location>
        <begin position="212"/>
        <end position="229"/>
    </location>
</feature>
<dbReference type="Proteomes" id="UP001595533">
    <property type="component" value="Unassembled WGS sequence"/>
</dbReference>
<protein>
    <recommendedName>
        <fullName evidence="1">diguanylate cyclase</fullName>
        <ecNumber evidence="1">2.7.7.65</ecNumber>
    </recommendedName>
</protein>
<keyword evidence="6" id="KW-1185">Reference proteome</keyword>
<keyword evidence="5" id="KW-0548">Nucleotidyltransferase</keyword>
<comment type="caution">
    <text evidence="5">The sequence shown here is derived from an EMBL/GenBank/DDBJ whole genome shotgun (WGS) entry which is preliminary data.</text>
</comment>
<dbReference type="InterPro" id="IPR050469">
    <property type="entry name" value="Diguanylate_Cyclase"/>
</dbReference>
<feature type="transmembrane region" description="Helical" evidence="3">
    <location>
        <begin position="374"/>
        <end position="391"/>
    </location>
</feature>
<sequence>MYFKSLASQSMRVIVLAIICQLLTACQLNMDGQQKANIQVAQVMTELPERHNANYLSQLHFKALDDGELVAFDPTQNALLLRISLQDKNFSPSEAMLVVQPKYISSVTHFSVNHDNQLSDKQSLSRIDPGNRNAWSSQQFAFNIDQQNLNHIHYLVIESEVPRILSVALVPTDSFIKHDRQLSELFTFIYSMIFTLVMVNMIFYLYSHDRSYLLYSLYMASTLWALLWQEGKINDLPVLAISLMGAHSGLVYLAISDVFAVAFLYHFMKLEHRKSWLVKLLLVCMGFRVLLVCTAMIQFHFTDALNYPFISSLFNLSIVASSLLALTIIIQQVTKRTPQADYLLAAWVVLIGAVFLRIYFATHPHPDLTWMARSYEWAVMVEGLILALAIANRTMQFRIQRDRAVHKAEKATHAVHKHELLAQFHHDMQEVVKDATLSSKELVEKAHIKFHLLLNRAFPIKNSFIIEDNGITPICSTGFNQHDMELLKMKALQPEAKAGLVQLTVSTQHGGLKHMLFVPLRQHEHRGIVFILGLKKDDPLKPAMQKDILSFCDSAYAELLQAREMYQVALAANSDSMTHCHNRHSIECIIDQSLASKQLTTIAYVDLDNLKQINDQYGHDTGDQCIIEFARLLSDQVGPFARIGRIGGDEFVVVFTAHSLDRCEQLMNGFLQSLSEENISEHNIVLTSSIGMADSRMHETTRSLLKKADRALYHSKNAGRNQLTVFSVHHSAIQQQA</sequence>
<dbReference type="RefSeq" id="WP_077409836.1">
    <property type="nucleotide sequence ID" value="NZ_JBHRTS010000001.1"/>
</dbReference>
<dbReference type="EC" id="2.7.7.65" evidence="1"/>
<feature type="transmembrane region" description="Helical" evidence="3">
    <location>
        <begin position="249"/>
        <end position="268"/>
    </location>
</feature>
<keyword evidence="5" id="KW-0808">Transferase</keyword>
<dbReference type="EMBL" id="JBHRTS010000001">
    <property type="protein sequence ID" value="MFC3193188.1"/>
    <property type="molecule type" value="Genomic_DNA"/>
</dbReference>
<dbReference type="Pfam" id="PF00990">
    <property type="entry name" value="GGDEF"/>
    <property type="match status" value="1"/>
</dbReference>
<feature type="transmembrane region" description="Helical" evidence="3">
    <location>
        <begin position="307"/>
        <end position="330"/>
    </location>
</feature>
<dbReference type="PROSITE" id="PS51257">
    <property type="entry name" value="PROKAR_LIPOPROTEIN"/>
    <property type="match status" value="1"/>
</dbReference>